<evidence type="ECO:0000256" key="10">
    <source>
        <dbReference type="ARBA" id="ARBA00032441"/>
    </source>
</evidence>
<dbReference type="NCBIfam" id="TIGR00150">
    <property type="entry name" value="T6A_YjeE"/>
    <property type="match status" value="1"/>
</dbReference>
<proteinExistence type="inferred from homology"/>
<dbReference type="PANTHER" id="PTHR33540">
    <property type="entry name" value="TRNA THREONYLCARBAMOYLADENOSINE BIOSYNTHESIS PROTEIN TSAE"/>
    <property type="match status" value="1"/>
</dbReference>
<organism evidence="11 12">
    <name type="scientific">Aquibacillus albus</name>
    <dbReference type="NCBI Taxonomy" id="1168171"/>
    <lineage>
        <taxon>Bacteria</taxon>
        <taxon>Bacillati</taxon>
        <taxon>Bacillota</taxon>
        <taxon>Bacilli</taxon>
        <taxon>Bacillales</taxon>
        <taxon>Bacillaceae</taxon>
        <taxon>Aquibacillus</taxon>
    </lineage>
</organism>
<keyword evidence="7" id="KW-0547">Nucleotide-binding</keyword>
<dbReference type="InterPro" id="IPR027417">
    <property type="entry name" value="P-loop_NTPase"/>
</dbReference>
<evidence type="ECO:0000256" key="2">
    <source>
        <dbReference type="ARBA" id="ARBA00007599"/>
    </source>
</evidence>
<evidence type="ECO:0000256" key="9">
    <source>
        <dbReference type="ARBA" id="ARBA00022842"/>
    </source>
</evidence>
<dbReference type="Gene3D" id="3.40.50.300">
    <property type="entry name" value="P-loop containing nucleotide triphosphate hydrolases"/>
    <property type="match status" value="1"/>
</dbReference>
<evidence type="ECO:0000256" key="7">
    <source>
        <dbReference type="ARBA" id="ARBA00022741"/>
    </source>
</evidence>
<keyword evidence="9" id="KW-0460">Magnesium</keyword>
<evidence type="ECO:0000256" key="1">
    <source>
        <dbReference type="ARBA" id="ARBA00004496"/>
    </source>
</evidence>
<keyword evidence="5" id="KW-0819">tRNA processing</keyword>
<keyword evidence="4" id="KW-0963">Cytoplasm</keyword>
<dbReference type="Pfam" id="PF02367">
    <property type="entry name" value="TsaE"/>
    <property type="match status" value="1"/>
</dbReference>
<name>A0ABS2N650_9BACI</name>
<dbReference type="EMBL" id="JAFBDR010000039">
    <property type="protein sequence ID" value="MBM7573620.1"/>
    <property type="molecule type" value="Genomic_DNA"/>
</dbReference>
<keyword evidence="8" id="KW-0067">ATP-binding</keyword>
<keyword evidence="6" id="KW-0479">Metal-binding</keyword>
<comment type="similarity">
    <text evidence="2">Belongs to the TsaE family.</text>
</comment>
<evidence type="ECO:0000313" key="12">
    <source>
        <dbReference type="Proteomes" id="UP001296943"/>
    </source>
</evidence>
<comment type="caution">
    <text evidence="11">The sequence shown here is derived from an EMBL/GenBank/DDBJ whole genome shotgun (WGS) entry which is preliminary data.</text>
</comment>
<evidence type="ECO:0000256" key="4">
    <source>
        <dbReference type="ARBA" id="ARBA00022490"/>
    </source>
</evidence>
<accession>A0ABS2N650</accession>
<evidence type="ECO:0000256" key="6">
    <source>
        <dbReference type="ARBA" id="ARBA00022723"/>
    </source>
</evidence>
<dbReference type="PANTHER" id="PTHR33540:SF2">
    <property type="entry name" value="TRNA THREONYLCARBAMOYLADENOSINE BIOSYNTHESIS PROTEIN TSAE"/>
    <property type="match status" value="1"/>
</dbReference>
<dbReference type="SUPFAM" id="SSF52540">
    <property type="entry name" value="P-loop containing nucleoside triphosphate hydrolases"/>
    <property type="match status" value="1"/>
</dbReference>
<dbReference type="InterPro" id="IPR003442">
    <property type="entry name" value="T6A_TsaE"/>
</dbReference>
<dbReference type="RefSeq" id="WP_204502258.1">
    <property type="nucleotide sequence ID" value="NZ_JAFBDR010000039.1"/>
</dbReference>
<reference evidence="11 12" key="1">
    <citation type="submission" date="2021-01" db="EMBL/GenBank/DDBJ databases">
        <title>Genomic Encyclopedia of Type Strains, Phase IV (KMG-IV): sequencing the most valuable type-strain genomes for metagenomic binning, comparative biology and taxonomic classification.</title>
        <authorList>
            <person name="Goeker M."/>
        </authorList>
    </citation>
    <scope>NUCLEOTIDE SEQUENCE [LARGE SCALE GENOMIC DNA]</scope>
    <source>
        <strain evidence="11 12">DSM 23711</strain>
    </source>
</reference>
<keyword evidence="12" id="KW-1185">Reference proteome</keyword>
<sequence length="151" mass="17166">MKKYEVTTYTSEETMKLAEKLALLVRPGAVITLEGDLGAGKTTFTKGLGISLGVTRTINSPTFTIVKEYMGELPLYHMDVYRLEDSDEDIGFDEYFNGPGITVVEWASFIEEFLPEERLDVEIKVKDEHARSITFYPKGSYYENICKELAR</sequence>
<evidence type="ECO:0000256" key="5">
    <source>
        <dbReference type="ARBA" id="ARBA00022694"/>
    </source>
</evidence>
<evidence type="ECO:0000313" key="11">
    <source>
        <dbReference type="EMBL" id="MBM7573620.1"/>
    </source>
</evidence>
<evidence type="ECO:0000256" key="8">
    <source>
        <dbReference type="ARBA" id="ARBA00022840"/>
    </source>
</evidence>
<evidence type="ECO:0000256" key="3">
    <source>
        <dbReference type="ARBA" id="ARBA00019010"/>
    </source>
</evidence>
<comment type="subcellular location">
    <subcellularLocation>
        <location evidence="1">Cytoplasm</location>
    </subcellularLocation>
</comment>
<gene>
    <name evidence="11" type="ORF">JOC48_004185</name>
</gene>
<protein>
    <recommendedName>
        <fullName evidence="3">tRNA threonylcarbamoyladenosine biosynthesis protein TsaE</fullName>
    </recommendedName>
    <alternativeName>
        <fullName evidence="10">t(6)A37 threonylcarbamoyladenosine biosynthesis protein TsaE</fullName>
    </alternativeName>
</protein>
<dbReference type="Proteomes" id="UP001296943">
    <property type="component" value="Unassembled WGS sequence"/>
</dbReference>